<keyword evidence="7" id="KW-0969">Cilium</keyword>
<dbReference type="SUPFAM" id="SSF54648">
    <property type="entry name" value="DLC"/>
    <property type="match status" value="1"/>
</dbReference>
<feature type="region of interest" description="Disordered" evidence="13">
    <location>
        <begin position="126"/>
        <end position="162"/>
    </location>
</feature>
<gene>
    <name evidence="14" type="ORF">scyTo_0006930</name>
</gene>
<organism evidence="14 15">
    <name type="scientific">Scyliorhinus torazame</name>
    <name type="common">Cloudy catshark</name>
    <name type="synonym">Catulus torazame</name>
    <dbReference type="NCBI Taxonomy" id="75743"/>
    <lineage>
        <taxon>Eukaryota</taxon>
        <taxon>Metazoa</taxon>
        <taxon>Chordata</taxon>
        <taxon>Craniata</taxon>
        <taxon>Vertebrata</taxon>
        <taxon>Chondrichthyes</taxon>
        <taxon>Elasmobranchii</taxon>
        <taxon>Galeomorphii</taxon>
        <taxon>Galeoidea</taxon>
        <taxon>Carcharhiniformes</taxon>
        <taxon>Scyliorhinidae</taxon>
        <taxon>Scyliorhinus</taxon>
    </lineage>
</organism>
<evidence type="ECO:0000256" key="7">
    <source>
        <dbReference type="ARBA" id="ARBA00023069"/>
    </source>
</evidence>
<dbReference type="FunFam" id="3.30.740.10:FF:000002">
    <property type="entry name" value="Dynein light chain"/>
    <property type="match status" value="1"/>
</dbReference>
<evidence type="ECO:0000256" key="13">
    <source>
        <dbReference type="SAM" id="MobiDB-lite"/>
    </source>
</evidence>
<dbReference type="EMBL" id="BFAA01002424">
    <property type="protein sequence ID" value="GCB60782.1"/>
    <property type="molecule type" value="Genomic_DNA"/>
</dbReference>
<dbReference type="GO" id="GO:0005874">
    <property type="term" value="C:microtubule"/>
    <property type="evidence" value="ECO:0007669"/>
    <property type="project" value="UniProtKB-KW"/>
</dbReference>
<evidence type="ECO:0000256" key="11">
    <source>
        <dbReference type="ARBA" id="ARBA00057688"/>
    </source>
</evidence>
<evidence type="ECO:0000313" key="15">
    <source>
        <dbReference type="Proteomes" id="UP000288216"/>
    </source>
</evidence>
<evidence type="ECO:0000256" key="4">
    <source>
        <dbReference type="ARBA" id="ARBA00022490"/>
    </source>
</evidence>
<evidence type="ECO:0000256" key="2">
    <source>
        <dbReference type="ARBA" id="ARBA00010156"/>
    </source>
</evidence>
<name>A0A401NIS1_SCYTO</name>
<dbReference type="GO" id="GO:0005930">
    <property type="term" value="C:axoneme"/>
    <property type="evidence" value="ECO:0007669"/>
    <property type="project" value="UniProtKB-SubCell"/>
</dbReference>
<comment type="subunit">
    <text evidence="3">Consists of at least two heavy chains and a number of intermediate and light chains.</text>
</comment>
<evidence type="ECO:0000313" key="14">
    <source>
        <dbReference type="EMBL" id="GCB60782.1"/>
    </source>
</evidence>
<evidence type="ECO:0000256" key="9">
    <source>
        <dbReference type="ARBA" id="ARBA00023212"/>
    </source>
</evidence>
<keyword evidence="4" id="KW-0963">Cytoplasm</keyword>
<reference evidence="14 15" key="1">
    <citation type="journal article" date="2018" name="Nat. Ecol. Evol.">
        <title>Shark genomes provide insights into elasmobranch evolution and the origin of vertebrates.</title>
        <authorList>
            <person name="Hara Y"/>
            <person name="Yamaguchi K"/>
            <person name="Onimaru K"/>
            <person name="Kadota M"/>
            <person name="Koyanagi M"/>
            <person name="Keeley SD"/>
            <person name="Tatsumi K"/>
            <person name="Tanaka K"/>
            <person name="Motone F"/>
            <person name="Kageyama Y"/>
            <person name="Nozu R"/>
            <person name="Adachi N"/>
            <person name="Nishimura O"/>
            <person name="Nakagawa R"/>
            <person name="Tanegashima C"/>
            <person name="Kiyatake I"/>
            <person name="Matsumoto R"/>
            <person name="Murakumo K"/>
            <person name="Nishida K"/>
            <person name="Terakita A"/>
            <person name="Kuratani S"/>
            <person name="Sato K"/>
            <person name="Hyodo S Kuraku.S."/>
        </authorList>
    </citation>
    <scope>NUCLEOTIDE SEQUENCE [LARGE SCALE GENOMIC DNA]</scope>
</reference>
<comment type="caution">
    <text evidence="14">The sequence shown here is derived from an EMBL/GenBank/DDBJ whole genome shotgun (WGS) entry which is preliminary data.</text>
</comment>
<comment type="subcellular location">
    <subcellularLocation>
        <location evidence="1">Cytoplasm</location>
        <location evidence="1">Cytoskeleton</location>
        <location evidence="1">Cilium axoneme</location>
    </subcellularLocation>
</comment>
<dbReference type="GO" id="GO:0007017">
    <property type="term" value="P:microtubule-based process"/>
    <property type="evidence" value="ECO:0007669"/>
    <property type="project" value="InterPro"/>
</dbReference>
<comment type="similarity">
    <text evidence="2">Belongs to the dynein light chain family.</text>
</comment>
<dbReference type="OrthoDB" id="6506078at2759"/>
<dbReference type="GO" id="GO:0030286">
    <property type="term" value="C:dynein complex"/>
    <property type="evidence" value="ECO:0007669"/>
    <property type="project" value="UniProtKB-KW"/>
</dbReference>
<dbReference type="Pfam" id="PF01221">
    <property type="entry name" value="Dynein_light"/>
    <property type="match status" value="1"/>
</dbReference>
<feature type="compositionally biased region" description="Polar residues" evidence="13">
    <location>
        <begin position="146"/>
        <end position="162"/>
    </location>
</feature>
<keyword evidence="10" id="KW-0966">Cell projection</keyword>
<dbReference type="STRING" id="75743.A0A401NIS1"/>
<accession>A0A401NIS1</accession>
<evidence type="ECO:0000256" key="3">
    <source>
        <dbReference type="ARBA" id="ARBA00011655"/>
    </source>
</evidence>
<dbReference type="CDD" id="cd21453">
    <property type="entry name" value="DLC-like_DNAL4"/>
    <property type="match status" value="1"/>
</dbReference>
<keyword evidence="15" id="KW-1185">Reference proteome</keyword>
<dbReference type="Gene3D" id="3.30.740.10">
    <property type="entry name" value="Protein Inhibitor Of Neuronal Nitric Oxide Synthase"/>
    <property type="match status" value="1"/>
</dbReference>
<evidence type="ECO:0000256" key="1">
    <source>
        <dbReference type="ARBA" id="ARBA00004430"/>
    </source>
</evidence>
<protein>
    <recommendedName>
        <fullName evidence="12">Dynein axonemal light chain 4</fullName>
    </recommendedName>
</protein>
<evidence type="ECO:0000256" key="5">
    <source>
        <dbReference type="ARBA" id="ARBA00022701"/>
    </source>
</evidence>
<keyword evidence="5" id="KW-0493">Microtubule</keyword>
<evidence type="ECO:0000256" key="8">
    <source>
        <dbReference type="ARBA" id="ARBA00023175"/>
    </source>
</evidence>
<evidence type="ECO:0000256" key="12">
    <source>
        <dbReference type="ARBA" id="ARBA00069494"/>
    </source>
</evidence>
<proteinExistence type="inferred from homology"/>
<dbReference type="SMART" id="SM01375">
    <property type="entry name" value="Dynein_light"/>
    <property type="match status" value="1"/>
</dbReference>
<evidence type="ECO:0000256" key="10">
    <source>
        <dbReference type="ARBA" id="ARBA00023273"/>
    </source>
</evidence>
<keyword evidence="9" id="KW-0206">Cytoskeleton</keyword>
<dbReference type="InterPro" id="IPR001372">
    <property type="entry name" value="Dynein_light_chain_typ-1/2"/>
</dbReference>
<dbReference type="AlphaFoldDB" id="A0A401NIS1"/>
<dbReference type="Proteomes" id="UP000288216">
    <property type="component" value="Unassembled WGS sequence"/>
</dbReference>
<dbReference type="InterPro" id="IPR037177">
    <property type="entry name" value="DLC_sf"/>
</dbReference>
<keyword evidence="6" id="KW-0243">Dynein</keyword>
<keyword evidence="8" id="KW-0505">Motor protein</keyword>
<evidence type="ECO:0000256" key="6">
    <source>
        <dbReference type="ARBA" id="ARBA00023017"/>
    </source>
</evidence>
<comment type="function">
    <text evidence="11">Force generating protein of respiratory cilia. Produces force towards the minus ends of microtubules. Dynein has ATPase activity.</text>
</comment>
<sequence>MSSLMLLDYVMAHYNKLVFGRAYAEPEVKKEDADSRQIQTFPIVRYCDMLEEMMKLCVTACEKFSANNETAAKMIEETMDKRFGVSWHVVAGEGFEVTHEMKNILYMYFRATWPCVCGSAHNTKDCSGPSDADSPHPSDPDLSLDTTAQRTQSSRCDGSDLKQTSCSLKRRKAFLLDSAGTGTEEYF</sequence>